<comment type="caution">
    <text evidence="2">The sequence shown here is derived from an EMBL/GenBank/DDBJ whole genome shotgun (WGS) entry which is preliminary data.</text>
</comment>
<name>A0A2I9CWS6_9DEIO</name>
<dbReference type="AlphaFoldDB" id="A0A2I9CWS6"/>
<dbReference type="EMBL" id="BFAG01000009">
    <property type="protein sequence ID" value="GBF06473.1"/>
    <property type="molecule type" value="Genomic_DNA"/>
</dbReference>
<protein>
    <submittedName>
        <fullName evidence="2">Uncharacterized protein</fullName>
    </submittedName>
</protein>
<reference evidence="3" key="1">
    <citation type="submission" date="2018-01" db="EMBL/GenBank/DDBJ databases">
        <title>Draft Genome Sequence of the Radioresistant Bacterium Deinococcus aerius TR0125, Isolated from the Higher Atmosphere above Japan.</title>
        <authorList>
            <person name="Satoh K."/>
            <person name="Arai H."/>
            <person name="Sanzen T."/>
            <person name="Kawaguchi Y."/>
            <person name="Hayashi H."/>
            <person name="Yokobori S."/>
            <person name="Yamagishi A."/>
            <person name="Oono Y."/>
            <person name="Narumi I."/>
        </authorList>
    </citation>
    <scope>NUCLEOTIDE SEQUENCE [LARGE SCALE GENOMIC DNA]</scope>
    <source>
        <strain evidence="3">TR0125</strain>
    </source>
</reference>
<sequence length="347" mass="37387">MRRIPAVPALVALSVILASCGQQDMQQTDNQALIIDGSVPAEVQAEMRAWYAALPRDMIAGVKNPQLMYTAKNGEVYSSKAGVKIRQGRIVKDLQGLSVRFNDGSQGPAYPVDDFKPSNLNTQGANYTTCNSTDGPYYRSYSSSGYGAIYTAFTPYAPNFPAPIGSRSWAAYNYLGGQASNGASEVDAGLVYYDSKLRVFTRANGVYKEWGVSYLGLGYSHPTQLYVTGSGQLAMSVATPNGGTILANISAYGWNTAGTDQYLKRMATVANGDLAGYYNSSYRYNVQFTSVLGNSQLGTFSGNTYSYSYWSGSRVFSSACNWPSTSTVYTANAPTANSVSVYIDMTN</sequence>
<evidence type="ECO:0000313" key="3">
    <source>
        <dbReference type="Proteomes" id="UP000236569"/>
    </source>
</evidence>
<feature type="signal peptide" evidence="1">
    <location>
        <begin position="1"/>
        <end position="20"/>
    </location>
</feature>
<keyword evidence="1" id="KW-0732">Signal</keyword>
<dbReference type="Proteomes" id="UP000236569">
    <property type="component" value="Unassembled WGS sequence"/>
</dbReference>
<evidence type="ECO:0000313" key="2">
    <source>
        <dbReference type="EMBL" id="GBF06473.1"/>
    </source>
</evidence>
<accession>A0A2I9CWS6</accession>
<proteinExistence type="predicted"/>
<feature type="chain" id="PRO_5014455741" evidence="1">
    <location>
        <begin position="21"/>
        <end position="347"/>
    </location>
</feature>
<organism evidence="2 3">
    <name type="scientific">Deinococcus aerius</name>
    <dbReference type="NCBI Taxonomy" id="200253"/>
    <lineage>
        <taxon>Bacteria</taxon>
        <taxon>Thermotogati</taxon>
        <taxon>Deinococcota</taxon>
        <taxon>Deinococci</taxon>
        <taxon>Deinococcales</taxon>
        <taxon>Deinococcaceae</taxon>
        <taxon>Deinococcus</taxon>
    </lineage>
</organism>
<keyword evidence="3" id="KW-1185">Reference proteome</keyword>
<dbReference type="RefSeq" id="WP_133162031.1">
    <property type="nucleotide sequence ID" value="NZ_BFAG01000009.1"/>
</dbReference>
<dbReference type="PROSITE" id="PS51257">
    <property type="entry name" value="PROKAR_LIPOPROTEIN"/>
    <property type="match status" value="1"/>
</dbReference>
<evidence type="ECO:0000256" key="1">
    <source>
        <dbReference type="SAM" id="SignalP"/>
    </source>
</evidence>
<gene>
    <name evidence="2" type="ORF">DAERI_090059</name>
</gene>